<evidence type="ECO:0000313" key="1">
    <source>
        <dbReference type="EMBL" id="SDW24266.1"/>
    </source>
</evidence>
<sequence length="152" mass="16731">MDRFTRNAVIGSGVLVVLLILSLLPWGGMAFGPRIWQLNAVLERDPVLAEYPYDFKALLFLNGIVTLTRPYDADVPMDEALVAMDPTLAGKPADDPAFAAARDRLQRTEFHAIGLMLAEPDVRSIVWSLDRAWLNGRRIAFPAPNPVLGGSM</sequence>
<organism evidence="1 2">
    <name type="scientific">Thiocapsa roseopersicina</name>
    <dbReference type="NCBI Taxonomy" id="1058"/>
    <lineage>
        <taxon>Bacteria</taxon>
        <taxon>Pseudomonadati</taxon>
        <taxon>Pseudomonadota</taxon>
        <taxon>Gammaproteobacteria</taxon>
        <taxon>Chromatiales</taxon>
        <taxon>Chromatiaceae</taxon>
        <taxon>Thiocapsa</taxon>
    </lineage>
</organism>
<protein>
    <submittedName>
        <fullName evidence="1">Uncharacterized protein</fullName>
    </submittedName>
</protein>
<dbReference type="OrthoDB" id="9181276at2"/>
<dbReference type="RefSeq" id="WP_093028255.1">
    <property type="nucleotide sequence ID" value="NZ_FNNZ01000002.1"/>
</dbReference>
<dbReference type="Proteomes" id="UP000198816">
    <property type="component" value="Unassembled WGS sequence"/>
</dbReference>
<name>A0A1H2RXR8_THIRO</name>
<dbReference type="STRING" id="1058.SAMN05421783_102217"/>
<keyword evidence="2" id="KW-1185">Reference proteome</keyword>
<accession>A0A1H2RXR8</accession>
<reference evidence="2" key="1">
    <citation type="submission" date="2016-10" db="EMBL/GenBank/DDBJ databases">
        <authorList>
            <person name="Varghese N."/>
            <person name="Submissions S."/>
        </authorList>
    </citation>
    <scope>NUCLEOTIDE SEQUENCE [LARGE SCALE GENOMIC DNA]</scope>
    <source>
        <strain evidence="2">DSM 217</strain>
    </source>
</reference>
<dbReference type="AlphaFoldDB" id="A0A1H2RXR8"/>
<evidence type="ECO:0000313" key="2">
    <source>
        <dbReference type="Proteomes" id="UP000198816"/>
    </source>
</evidence>
<dbReference type="EMBL" id="FNNZ01000002">
    <property type="protein sequence ID" value="SDW24266.1"/>
    <property type="molecule type" value="Genomic_DNA"/>
</dbReference>
<proteinExistence type="predicted"/>
<gene>
    <name evidence="1" type="ORF">SAMN05421783_102217</name>
</gene>